<organism evidence="1 2">
    <name type="scientific">Heyndrickxia coagulans</name>
    <name type="common">Weizmannia coagulans</name>
    <dbReference type="NCBI Taxonomy" id="1398"/>
    <lineage>
        <taxon>Bacteria</taxon>
        <taxon>Bacillati</taxon>
        <taxon>Bacillota</taxon>
        <taxon>Bacilli</taxon>
        <taxon>Bacillales</taxon>
        <taxon>Bacillaceae</taxon>
        <taxon>Heyndrickxia</taxon>
    </lineage>
</organism>
<sequence length="43" mass="4480">MPALIVAQGPPGAPLKMQSKAPLPVPETAGLLYENPFHANNKA</sequence>
<dbReference type="EMBL" id="LRPN01000211">
    <property type="protein sequence ID" value="KWZ76248.1"/>
    <property type="molecule type" value="Genomic_DNA"/>
</dbReference>
<proteinExistence type="predicted"/>
<protein>
    <submittedName>
        <fullName evidence="1">Uncharacterized protein</fullName>
    </submittedName>
</protein>
<evidence type="ECO:0000313" key="1">
    <source>
        <dbReference type="EMBL" id="KWZ76248.1"/>
    </source>
</evidence>
<gene>
    <name evidence="1" type="ORF">HMPREF3213_04001</name>
</gene>
<comment type="caution">
    <text evidence="1">The sequence shown here is derived from an EMBL/GenBank/DDBJ whole genome shotgun (WGS) entry which is preliminary data.</text>
</comment>
<dbReference type="AlphaFoldDB" id="A0A150JPK3"/>
<dbReference type="PATRIC" id="fig|1398.22.peg.4007"/>
<dbReference type="Proteomes" id="UP000070376">
    <property type="component" value="Unassembled WGS sequence"/>
</dbReference>
<accession>A0A150JPK3</accession>
<name>A0A150JPK3_HEYCO</name>
<evidence type="ECO:0000313" key="2">
    <source>
        <dbReference type="Proteomes" id="UP000070376"/>
    </source>
</evidence>
<reference evidence="2" key="1">
    <citation type="submission" date="2016-01" db="EMBL/GenBank/DDBJ databases">
        <authorList>
            <person name="Mitreva M."/>
            <person name="Pepin K.H."/>
            <person name="Mihindukulasuriya K.A."/>
            <person name="Fulton R."/>
            <person name="Fronick C."/>
            <person name="O'Laughlin M."/>
            <person name="Miner T."/>
            <person name="Herter B."/>
            <person name="Rosa B.A."/>
            <person name="Cordes M."/>
            <person name="Tomlinson C."/>
            <person name="Wollam A."/>
            <person name="Palsikar V.B."/>
            <person name="Mardis E.R."/>
            <person name="Wilson R.K."/>
        </authorList>
    </citation>
    <scope>NUCLEOTIDE SEQUENCE [LARGE SCALE GENOMIC DNA]</scope>
    <source>
        <strain evidence="2">GED7749B</strain>
    </source>
</reference>